<feature type="compositionally biased region" description="Acidic residues" evidence="1">
    <location>
        <begin position="359"/>
        <end position="368"/>
    </location>
</feature>
<protein>
    <submittedName>
        <fullName evidence="2">Uncharacterized protein</fullName>
    </submittedName>
</protein>
<dbReference type="Proteomes" id="UP001314263">
    <property type="component" value="Unassembled WGS sequence"/>
</dbReference>
<accession>A0AAV1ICU7</accession>
<feature type="compositionally biased region" description="Polar residues" evidence="1">
    <location>
        <begin position="41"/>
        <end position="52"/>
    </location>
</feature>
<feature type="compositionally biased region" description="Basic and acidic residues" evidence="1">
    <location>
        <begin position="333"/>
        <end position="347"/>
    </location>
</feature>
<feature type="compositionally biased region" description="Basic and acidic residues" evidence="1">
    <location>
        <begin position="77"/>
        <end position="91"/>
    </location>
</feature>
<feature type="compositionally biased region" description="Basic and acidic residues" evidence="1">
    <location>
        <begin position="144"/>
        <end position="155"/>
    </location>
</feature>
<reference evidence="2 3" key="1">
    <citation type="submission" date="2023-10" db="EMBL/GenBank/DDBJ databases">
        <authorList>
            <person name="Maclean D."/>
            <person name="Macfadyen A."/>
        </authorList>
    </citation>
    <scope>NUCLEOTIDE SEQUENCE [LARGE SCALE GENOMIC DNA]</scope>
</reference>
<feature type="region of interest" description="Disordered" evidence="1">
    <location>
        <begin position="245"/>
        <end position="414"/>
    </location>
</feature>
<dbReference type="EMBL" id="CAUYUE010000012">
    <property type="protein sequence ID" value="CAK0785178.1"/>
    <property type="molecule type" value="Genomic_DNA"/>
</dbReference>
<gene>
    <name evidence="2" type="ORF">CVIRNUC_008384</name>
</gene>
<dbReference type="AlphaFoldDB" id="A0AAV1ICU7"/>
<keyword evidence="3" id="KW-1185">Reference proteome</keyword>
<feature type="compositionally biased region" description="Basic and acidic residues" evidence="1">
    <location>
        <begin position="401"/>
        <end position="414"/>
    </location>
</feature>
<evidence type="ECO:0000313" key="2">
    <source>
        <dbReference type="EMBL" id="CAK0785178.1"/>
    </source>
</evidence>
<feature type="region of interest" description="Disordered" evidence="1">
    <location>
        <begin position="41"/>
        <end position="169"/>
    </location>
</feature>
<evidence type="ECO:0000313" key="3">
    <source>
        <dbReference type="Proteomes" id="UP001314263"/>
    </source>
</evidence>
<name>A0AAV1ICU7_9CHLO</name>
<sequence length="414" mass="45468">MAASSVVVWPQARCQPYQDVSVSRSVYMGAASSAKASLLHPSSQSAAHSLNSLRHDTAVRAQASPQPSPDQGELEEDAAREIMDEIAREDAQAAEQSRGKQVVQDLFPQGEAPRLSPRRQRERQAKLTGRPLRSARATRQPSRRTLDLLDARRQPDLSSMGTLARAQDTRAQRALPSVPRLEPLANPLVQPAQASPYVPRPDGSEGIGSYARKVAQAGLGPMPHPKDVVYNHPVAAKARLEAAIAQGYDPDKEYRSMLGRLMTDDLDSPELDEDGHGPAAPQQPGSTTPDLDADFNEQLSEDEAREEQEVNNPEWDADMDVKDDYGDEGLGDDFDRALSETLATKEDDDREGFAVWDGDKEEVESIDDIVERLAGGEDDKDGSAQSKGRPGLKRTTFSWRDFGKNRPIRRSDQD</sequence>
<feature type="compositionally biased region" description="Acidic residues" evidence="1">
    <location>
        <begin position="264"/>
        <end position="273"/>
    </location>
</feature>
<feature type="region of interest" description="Disordered" evidence="1">
    <location>
        <begin position="181"/>
        <end position="212"/>
    </location>
</feature>
<comment type="caution">
    <text evidence="2">The sequence shown here is derived from an EMBL/GenBank/DDBJ whole genome shotgun (WGS) entry which is preliminary data.</text>
</comment>
<organism evidence="2 3">
    <name type="scientific">Coccomyxa viridis</name>
    <dbReference type="NCBI Taxonomy" id="1274662"/>
    <lineage>
        <taxon>Eukaryota</taxon>
        <taxon>Viridiplantae</taxon>
        <taxon>Chlorophyta</taxon>
        <taxon>core chlorophytes</taxon>
        <taxon>Trebouxiophyceae</taxon>
        <taxon>Trebouxiophyceae incertae sedis</taxon>
        <taxon>Coccomyxaceae</taxon>
        <taxon>Coccomyxa</taxon>
    </lineage>
</organism>
<feature type="compositionally biased region" description="Acidic residues" evidence="1">
    <location>
        <begin position="291"/>
        <end position="306"/>
    </location>
</feature>
<proteinExistence type="predicted"/>
<evidence type="ECO:0000256" key="1">
    <source>
        <dbReference type="SAM" id="MobiDB-lite"/>
    </source>
</evidence>